<reference evidence="10" key="1">
    <citation type="submission" date="2020-11" db="EMBL/GenBank/DDBJ databases">
        <authorList>
            <consortium name="DOE Joint Genome Institute"/>
            <person name="Ahrendt S."/>
            <person name="Riley R."/>
            <person name="Andreopoulos W."/>
            <person name="Labutti K."/>
            <person name="Pangilinan J."/>
            <person name="Ruiz-Duenas F.J."/>
            <person name="Barrasa J.M."/>
            <person name="Sanchez-Garcia M."/>
            <person name="Camarero S."/>
            <person name="Miyauchi S."/>
            <person name="Serrano A."/>
            <person name="Linde D."/>
            <person name="Babiker R."/>
            <person name="Drula E."/>
            <person name="Ayuso-Fernandez I."/>
            <person name="Pacheco R."/>
            <person name="Padilla G."/>
            <person name="Ferreira P."/>
            <person name="Barriuso J."/>
            <person name="Kellner H."/>
            <person name="Castanera R."/>
            <person name="Alfaro M."/>
            <person name="Ramirez L."/>
            <person name="Pisabarro A.G."/>
            <person name="Kuo A."/>
            <person name="Tritt A."/>
            <person name="Lipzen A."/>
            <person name="He G."/>
            <person name="Yan M."/>
            <person name="Ng V."/>
            <person name="Cullen D."/>
            <person name="Martin F."/>
            <person name="Rosso M.-N."/>
            <person name="Henrissat B."/>
            <person name="Hibbett D."/>
            <person name="Martinez A.T."/>
            <person name="Grigoriev I.V."/>
        </authorList>
    </citation>
    <scope>NUCLEOTIDE SEQUENCE</scope>
    <source>
        <strain evidence="10">AH 40177</strain>
    </source>
</reference>
<evidence type="ECO:0000256" key="6">
    <source>
        <dbReference type="ARBA" id="ARBA00023242"/>
    </source>
</evidence>
<dbReference type="PANTHER" id="PTHR23236">
    <property type="entry name" value="EUKARYOTIC TRANSLATION INITIATION FACTOR 4B/4H"/>
    <property type="match status" value="1"/>
</dbReference>
<feature type="compositionally biased region" description="Low complexity" evidence="8">
    <location>
        <begin position="587"/>
        <end position="601"/>
    </location>
</feature>
<dbReference type="SMART" id="SM00360">
    <property type="entry name" value="RRM"/>
    <property type="match status" value="1"/>
</dbReference>
<sequence length="649" mass="71074">MALSSLLLASGKKTAAVDAELDALFKTSVALPTPVVSAGPSSGSLKRKHQDASSITSDYVPKKHKVKQVTEQKSPSISEKAKPKKKRSKATVQKSHEDAETDSEDDDSELETKYLSRKLKGKGKGKASVEDEDMETEEDASSDDDDEEDKSPPVHESLTKKQRTKKVPKPKTKYAPADETVERRNARTIFVGNLSVEVSQKKSLLKAFQRHILSLIPSPPGSSNIQPKIESTRFRSVPFAVPTSTLENDDGTPRKDKPKSTTKARQHDIERTRSWKKSPGDKEEEDAAKGEKQFLTPAQKKKIAFINQEIHASGSSVNAYVVFAHPSPPSGDAAPRKSNLPPPPEVMDPYEAARLAKELCDASEFMERTLRVDVVSQTHASAPEAQGRVLRTGNDVDPKRCVFVGNLDFESKEEDVRVFFEGVISTEKGPRAAGDNESGDDEEDDEENPTKAVKKYQGWVTRVRIIRDKDTLLGKGFAYVQFAERECVDEILALEPGKLKFAKRKLRVERCKTIPGGSFKVNAKTSKQTSAPTHRSSNPSPSTSSIPKGDPNLGAKLAHLSKDERKSVKAADADRMARRLAKKKARMTMAVGKGNAGGVKVQGKDRERDRKPRSGVSGRKGKGHGVGSAAKNKGKPMTAKSLEKRNAKK</sequence>
<feature type="compositionally biased region" description="Polar residues" evidence="8">
    <location>
        <begin position="523"/>
        <end position="535"/>
    </location>
</feature>
<feature type="compositionally biased region" description="Basic and acidic residues" evidence="8">
    <location>
        <begin position="251"/>
        <end position="292"/>
    </location>
</feature>
<dbReference type="EMBL" id="JADNRY010000005">
    <property type="protein sequence ID" value="KAF9077008.1"/>
    <property type="molecule type" value="Genomic_DNA"/>
</dbReference>
<dbReference type="GO" id="GO:0019843">
    <property type="term" value="F:rRNA binding"/>
    <property type="evidence" value="ECO:0007669"/>
    <property type="project" value="TreeGrafter"/>
</dbReference>
<comment type="similarity">
    <text evidence="3">Belongs to the RRM RBM34 family.</text>
</comment>
<feature type="compositionally biased region" description="Acidic residues" evidence="8">
    <location>
        <begin position="437"/>
        <end position="447"/>
    </location>
</feature>
<dbReference type="AlphaFoldDB" id="A0A9P5Q989"/>
<dbReference type="SUPFAM" id="SSF54928">
    <property type="entry name" value="RNA-binding domain, RBD"/>
    <property type="match status" value="1"/>
</dbReference>
<feature type="compositionally biased region" description="Basic and acidic residues" evidence="8">
    <location>
        <begin position="560"/>
        <end position="577"/>
    </location>
</feature>
<keyword evidence="11" id="KW-1185">Reference proteome</keyword>
<keyword evidence="5 7" id="KW-0694">RNA-binding</keyword>
<evidence type="ECO:0000256" key="7">
    <source>
        <dbReference type="PROSITE-ProRule" id="PRU00176"/>
    </source>
</evidence>
<name>A0A9P5Q989_9AGAR</name>
<comment type="subcellular location">
    <subcellularLocation>
        <location evidence="2">Nucleus</location>
        <location evidence="2">Nucleolus</location>
    </subcellularLocation>
</comment>
<dbReference type="InterPro" id="IPR035979">
    <property type="entry name" value="RBD_domain_sf"/>
</dbReference>
<organism evidence="10 11">
    <name type="scientific">Rhodocollybia butyracea</name>
    <dbReference type="NCBI Taxonomy" id="206335"/>
    <lineage>
        <taxon>Eukaryota</taxon>
        <taxon>Fungi</taxon>
        <taxon>Dikarya</taxon>
        <taxon>Basidiomycota</taxon>
        <taxon>Agaricomycotina</taxon>
        <taxon>Agaricomycetes</taxon>
        <taxon>Agaricomycetidae</taxon>
        <taxon>Agaricales</taxon>
        <taxon>Marasmiineae</taxon>
        <taxon>Omphalotaceae</taxon>
        <taxon>Rhodocollybia</taxon>
    </lineage>
</organism>
<dbReference type="GO" id="GO:0005730">
    <property type="term" value="C:nucleolus"/>
    <property type="evidence" value="ECO:0007669"/>
    <property type="project" value="UniProtKB-SubCell"/>
</dbReference>
<dbReference type="OrthoDB" id="442677at2759"/>
<evidence type="ECO:0000256" key="2">
    <source>
        <dbReference type="ARBA" id="ARBA00004604"/>
    </source>
</evidence>
<evidence type="ECO:0000259" key="9">
    <source>
        <dbReference type="PROSITE" id="PS50102"/>
    </source>
</evidence>
<evidence type="ECO:0000256" key="1">
    <source>
        <dbReference type="ARBA" id="ARBA00002475"/>
    </source>
</evidence>
<dbReference type="Gene3D" id="3.30.70.330">
    <property type="match status" value="1"/>
</dbReference>
<feature type="region of interest" description="Disordered" evidence="8">
    <location>
        <begin position="428"/>
        <end position="452"/>
    </location>
</feature>
<feature type="compositionally biased region" description="Basic residues" evidence="8">
    <location>
        <begin position="115"/>
        <end position="125"/>
    </location>
</feature>
<evidence type="ECO:0000256" key="4">
    <source>
        <dbReference type="ARBA" id="ARBA00015520"/>
    </source>
</evidence>
<protein>
    <recommendedName>
        <fullName evidence="4">Nucleolar protein 12</fullName>
    </recommendedName>
</protein>
<dbReference type="PANTHER" id="PTHR23236:SF25">
    <property type="entry name" value="RNA-BINDING PROTEIN 34"/>
    <property type="match status" value="1"/>
</dbReference>
<feature type="region of interest" description="Disordered" evidence="8">
    <location>
        <begin position="215"/>
        <end position="294"/>
    </location>
</feature>
<evidence type="ECO:0000313" key="10">
    <source>
        <dbReference type="EMBL" id="KAF9077008.1"/>
    </source>
</evidence>
<dbReference type="InterPro" id="IPR000504">
    <property type="entry name" value="RRM_dom"/>
</dbReference>
<dbReference type="InterPro" id="IPR012677">
    <property type="entry name" value="Nucleotide-bd_a/b_plait_sf"/>
</dbReference>
<accession>A0A9P5Q989</accession>
<comment type="caution">
    <text evidence="10">The sequence shown here is derived from an EMBL/GenBank/DDBJ whole genome shotgun (WGS) entry which is preliminary data.</text>
</comment>
<feature type="compositionally biased region" description="Basic and acidic residues" evidence="8">
    <location>
        <begin position="602"/>
        <end position="612"/>
    </location>
</feature>
<feature type="compositionally biased region" description="Low complexity" evidence="8">
    <location>
        <begin position="536"/>
        <end position="547"/>
    </location>
</feature>
<dbReference type="GO" id="GO:0000463">
    <property type="term" value="P:maturation of LSU-rRNA from tricistronic rRNA transcript (SSU-rRNA, 5.8S rRNA, LSU-rRNA)"/>
    <property type="evidence" value="ECO:0007669"/>
    <property type="project" value="TreeGrafter"/>
</dbReference>
<gene>
    <name evidence="10" type="ORF">BDP27DRAFT_1254983</name>
</gene>
<evidence type="ECO:0000256" key="3">
    <source>
        <dbReference type="ARBA" id="ARBA00007077"/>
    </source>
</evidence>
<feature type="compositionally biased region" description="Basic and acidic residues" evidence="8">
    <location>
        <begin position="150"/>
        <end position="159"/>
    </location>
</feature>
<comment type="function">
    <text evidence="1">Involved in pre-25S rRNA processing.</text>
</comment>
<proteinExistence type="inferred from homology"/>
<keyword evidence="6" id="KW-0539">Nucleus</keyword>
<feature type="compositionally biased region" description="Acidic residues" evidence="8">
    <location>
        <begin position="99"/>
        <end position="109"/>
    </location>
</feature>
<feature type="region of interest" description="Disordered" evidence="8">
    <location>
        <begin position="30"/>
        <end position="180"/>
    </location>
</feature>
<evidence type="ECO:0000313" key="11">
    <source>
        <dbReference type="Proteomes" id="UP000772434"/>
    </source>
</evidence>
<feature type="region of interest" description="Disordered" evidence="8">
    <location>
        <begin position="517"/>
        <end position="649"/>
    </location>
</feature>
<feature type="compositionally biased region" description="Basic residues" evidence="8">
    <location>
        <begin position="160"/>
        <end position="172"/>
    </location>
</feature>
<feature type="compositionally biased region" description="Acidic residues" evidence="8">
    <location>
        <begin position="130"/>
        <end position="149"/>
    </location>
</feature>
<evidence type="ECO:0000256" key="5">
    <source>
        <dbReference type="ARBA" id="ARBA00022884"/>
    </source>
</evidence>
<dbReference type="PROSITE" id="PS50102">
    <property type="entry name" value="RRM"/>
    <property type="match status" value="1"/>
</dbReference>
<feature type="domain" description="RRM" evidence="9">
    <location>
        <begin position="400"/>
        <end position="513"/>
    </location>
</feature>
<dbReference type="Proteomes" id="UP000772434">
    <property type="component" value="Unassembled WGS sequence"/>
</dbReference>
<evidence type="ECO:0000256" key="8">
    <source>
        <dbReference type="SAM" id="MobiDB-lite"/>
    </source>
</evidence>